<sequence>MERRQNDRVTAHYDAEVRYRSGQKLKLPVLDISLGGCMVDARSWAIRPGEDLFIKLPGLASRPAKVVWIEDRKAGIAFEELLYEPTLEHLSRLAA</sequence>
<dbReference type="Proteomes" id="UP000057938">
    <property type="component" value="Chromosome"/>
</dbReference>
<protein>
    <recommendedName>
        <fullName evidence="1">PilZ domain-containing protein</fullName>
    </recommendedName>
</protein>
<evidence type="ECO:0000313" key="3">
    <source>
        <dbReference type="Proteomes" id="UP000057938"/>
    </source>
</evidence>
<dbReference type="EMBL" id="CP012669">
    <property type="protein sequence ID" value="ALE18084.1"/>
    <property type="molecule type" value="Genomic_DNA"/>
</dbReference>
<accession>A0A0M4LXS2</accession>
<dbReference type="Gene3D" id="2.40.10.220">
    <property type="entry name" value="predicted glycosyltransferase like domains"/>
    <property type="match status" value="1"/>
</dbReference>
<dbReference type="KEGG" id="aep:AMC99_02813"/>
<gene>
    <name evidence="2" type="ORF">AMC99_02813</name>
</gene>
<dbReference type="PATRIC" id="fig|361183.4.peg.2767"/>
<dbReference type="RefSeq" id="WP_198143543.1">
    <property type="nucleotide sequence ID" value="NZ_CP012669.1"/>
</dbReference>
<dbReference type="InterPro" id="IPR009875">
    <property type="entry name" value="PilZ_domain"/>
</dbReference>
<dbReference type="Pfam" id="PF07238">
    <property type="entry name" value="PilZ"/>
    <property type="match status" value="1"/>
</dbReference>
<dbReference type="SUPFAM" id="SSF141371">
    <property type="entry name" value="PilZ domain-like"/>
    <property type="match status" value="1"/>
</dbReference>
<dbReference type="AlphaFoldDB" id="A0A0M4LXS2"/>
<dbReference type="GO" id="GO:0035438">
    <property type="term" value="F:cyclic-di-GMP binding"/>
    <property type="evidence" value="ECO:0007669"/>
    <property type="project" value="InterPro"/>
</dbReference>
<evidence type="ECO:0000259" key="1">
    <source>
        <dbReference type="Pfam" id="PF07238"/>
    </source>
</evidence>
<name>A0A0M4LXS2_9SPHN</name>
<organism evidence="2 3">
    <name type="scientific">Altererythrobacter epoxidivorans</name>
    <dbReference type="NCBI Taxonomy" id="361183"/>
    <lineage>
        <taxon>Bacteria</taxon>
        <taxon>Pseudomonadati</taxon>
        <taxon>Pseudomonadota</taxon>
        <taxon>Alphaproteobacteria</taxon>
        <taxon>Sphingomonadales</taxon>
        <taxon>Erythrobacteraceae</taxon>
        <taxon>Altererythrobacter</taxon>
    </lineage>
</organism>
<dbReference type="STRING" id="361183.AMC99_02813"/>
<feature type="domain" description="PilZ" evidence="1">
    <location>
        <begin position="2"/>
        <end position="93"/>
    </location>
</feature>
<evidence type="ECO:0000313" key="2">
    <source>
        <dbReference type="EMBL" id="ALE18084.1"/>
    </source>
</evidence>
<keyword evidence="3" id="KW-1185">Reference proteome</keyword>
<proteinExistence type="predicted"/>
<reference evidence="2 3" key="1">
    <citation type="submission" date="2015-09" db="EMBL/GenBank/DDBJ databases">
        <title>Complete genome sequence of a benzo[a]pyrene-degrading bacterium Altererythrobacter epoxidivorans CGMCC 1.7731T.</title>
        <authorList>
            <person name="Li Z."/>
            <person name="Cheng H."/>
            <person name="Huo Y."/>
            <person name="Xu X."/>
        </authorList>
    </citation>
    <scope>NUCLEOTIDE SEQUENCE [LARGE SCALE GENOMIC DNA]</scope>
    <source>
        <strain evidence="2 3">CGMCC 1.7731</strain>
    </source>
</reference>